<dbReference type="Pfam" id="PF13519">
    <property type="entry name" value="VWA_2"/>
    <property type="match status" value="1"/>
</dbReference>
<feature type="transmembrane region" description="Helical" evidence="1">
    <location>
        <begin position="6"/>
        <end position="28"/>
    </location>
</feature>
<keyword evidence="4" id="KW-1185">Reference proteome</keyword>
<proteinExistence type="predicted"/>
<protein>
    <submittedName>
        <fullName evidence="3">VWA domain-containing protein</fullName>
    </submittedName>
</protein>
<reference evidence="3 4" key="1">
    <citation type="submission" date="2019-09" db="EMBL/GenBank/DDBJ databases">
        <title>Phylogeny of genus Pseudoclavibacter and closely related genus.</title>
        <authorList>
            <person name="Li Y."/>
        </authorList>
    </citation>
    <scope>NUCLEOTIDE SEQUENCE [LARGE SCALE GENOMIC DNA]</scope>
    <source>
        <strain evidence="3 4">KCTC 13959</strain>
    </source>
</reference>
<comment type="caution">
    <text evidence="3">The sequence shown here is derived from an EMBL/GenBank/DDBJ whole genome shotgun (WGS) entry which is preliminary data.</text>
</comment>
<dbReference type="Gene3D" id="3.40.50.410">
    <property type="entry name" value="von Willebrand factor, type A domain"/>
    <property type="match status" value="1"/>
</dbReference>
<sequence length="328" mass="35011">MIFNPMLPVWLLVVIGAVLLGWVGYCLVRAPRRARMLWLGRGVMVLALIGALLRPGIGAVATEVADESVDVLFVVDTSASAAAEDWASSEPRLAGMQSDIASLAQQHPGARYSLVSFGSGAVQRLPFTTDVSALEHAVYSLQPEELLFASGTSIGAAAELVTEILSSAAREYPDRVRVVYYLGDGEQTADGAPESFADSADLLQGGAVLGYGTSEGGRMLEYDRYGSTGSYVRGIGGEEAISRIEEANLQDIAEQLEVPYTLRTAAEGPLAAEVDPGRGQSLDGAATQLTTFPLYWVFALIVLVFLLIEVWALGRAARELRDARELVE</sequence>
<keyword evidence="1" id="KW-1133">Transmembrane helix</keyword>
<dbReference type="RefSeq" id="WP_158052011.1">
    <property type="nucleotide sequence ID" value="NZ_WBKB01000003.1"/>
</dbReference>
<feature type="transmembrane region" description="Helical" evidence="1">
    <location>
        <begin position="294"/>
        <end position="314"/>
    </location>
</feature>
<gene>
    <name evidence="3" type="ORF">F8O05_06900</name>
</gene>
<feature type="transmembrane region" description="Helical" evidence="1">
    <location>
        <begin position="35"/>
        <end position="53"/>
    </location>
</feature>
<dbReference type="PROSITE" id="PS50234">
    <property type="entry name" value="VWFA"/>
    <property type="match status" value="1"/>
</dbReference>
<organism evidence="3 4">
    <name type="scientific">Gulosibacter chungangensis</name>
    <dbReference type="NCBI Taxonomy" id="979746"/>
    <lineage>
        <taxon>Bacteria</taxon>
        <taxon>Bacillati</taxon>
        <taxon>Actinomycetota</taxon>
        <taxon>Actinomycetes</taxon>
        <taxon>Micrococcales</taxon>
        <taxon>Microbacteriaceae</taxon>
        <taxon>Gulosibacter</taxon>
    </lineage>
</organism>
<dbReference type="InterPro" id="IPR002035">
    <property type="entry name" value="VWF_A"/>
</dbReference>
<dbReference type="SUPFAM" id="SSF53300">
    <property type="entry name" value="vWA-like"/>
    <property type="match status" value="1"/>
</dbReference>
<evidence type="ECO:0000256" key="1">
    <source>
        <dbReference type="SAM" id="Phobius"/>
    </source>
</evidence>
<dbReference type="EMBL" id="WBKB01000003">
    <property type="protein sequence ID" value="KAB1643596.1"/>
    <property type="molecule type" value="Genomic_DNA"/>
</dbReference>
<evidence type="ECO:0000313" key="4">
    <source>
        <dbReference type="Proteomes" id="UP000433493"/>
    </source>
</evidence>
<keyword evidence="1" id="KW-0812">Transmembrane</keyword>
<name>A0A7J5BBV1_9MICO</name>
<keyword evidence="1" id="KW-0472">Membrane</keyword>
<evidence type="ECO:0000259" key="2">
    <source>
        <dbReference type="PROSITE" id="PS50234"/>
    </source>
</evidence>
<dbReference type="InterPro" id="IPR036465">
    <property type="entry name" value="vWFA_dom_sf"/>
</dbReference>
<dbReference type="SMART" id="SM00327">
    <property type="entry name" value="VWA"/>
    <property type="match status" value="1"/>
</dbReference>
<dbReference type="Proteomes" id="UP000433493">
    <property type="component" value="Unassembled WGS sequence"/>
</dbReference>
<dbReference type="OrthoDB" id="9814325at2"/>
<feature type="domain" description="VWFA" evidence="2">
    <location>
        <begin position="70"/>
        <end position="256"/>
    </location>
</feature>
<dbReference type="AlphaFoldDB" id="A0A7J5BBV1"/>
<evidence type="ECO:0000313" key="3">
    <source>
        <dbReference type="EMBL" id="KAB1643596.1"/>
    </source>
</evidence>
<accession>A0A7J5BBV1</accession>